<reference evidence="4" key="4">
    <citation type="journal article" date="2011" name="Dis. Model. Mech.">
        <title>The inflammatory bowel disease (IBD) susceptibility genes NOD1 and NOD2 have conserved anti-bacterial roles in zebrafish.</title>
        <authorList>
            <person name="Oehlers S.H."/>
            <person name="Flores M.V."/>
            <person name="Hall C.J."/>
            <person name="Swift S."/>
            <person name="Crosier K.E."/>
            <person name="Crosier P.S."/>
        </authorList>
    </citation>
    <scope>NUCLEOTIDE SEQUENCE</scope>
</reference>
<dbReference type="ZFIN" id="ZDB-GENE-091229-1">
    <property type="gene designation" value="csf3a"/>
</dbReference>
<reference evidence="4" key="10">
    <citation type="journal article" date="2023" name="Biomed. Pharmacother.">
        <title>Synergistic anti-cancer and attenuation effects of thymosin on chemotherapeutic drug vinorelbine in tumor-bearing zebrafish.</title>
        <authorList>
            <person name="Wang S."/>
            <person name="Wei W."/>
            <person name="Yong H."/>
            <person name="Zhang Z."/>
            <person name="Zhang X."/>
            <person name="Zhang X."/>
            <person name="Wang S."/>
        </authorList>
    </citation>
    <scope>NUCLEOTIDE SEQUENCE</scope>
</reference>
<dbReference type="Bgee" id="ENSDARG00000102211">
    <property type="expression patterns" value="Expressed in spleen and 11 other cell types or tissues"/>
</dbReference>
<dbReference type="EMBL" id="FM174388">
    <property type="protein sequence ID" value="CAQ64749.1"/>
    <property type="molecule type" value="mRNA"/>
</dbReference>
<dbReference type="GO" id="GO:0071425">
    <property type="term" value="P:hematopoietic stem cell proliferation"/>
    <property type="evidence" value="ECO:0000315"/>
    <property type="project" value="ZFIN"/>
</dbReference>
<reference evidence="2" key="7">
    <citation type="submission" date="2015-11" db="UniProtKB">
        <authorList>
            <consortium name="Ensembl"/>
        </authorList>
    </citation>
    <scope>IDENTIFICATION</scope>
    <source>
        <strain evidence="2">Tuebingen</strain>
    </source>
</reference>
<dbReference type="OMA" id="DTHKSCI"/>
<accession>B8ZHI7</accession>
<dbReference type="GO" id="GO:0061515">
    <property type="term" value="P:myeloid cell development"/>
    <property type="evidence" value="ECO:0000315"/>
    <property type="project" value="ZFIN"/>
</dbReference>
<dbReference type="GO" id="GO:0030099">
    <property type="term" value="P:myeloid cell differentiation"/>
    <property type="evidence" value="ECO:0000315"/>
    <property type="project" value="ZFIN"/>
</dbReference>
<organism evidence="1">
    <name type="scientific">Danio rerio</name>
    <name type="common">Zebrafish</name>
    <name type="synonym">Brachydanio rerio</name>
    <dbReference type="NCBI Taxonomy" id="7955"/>
    <lineage>
        <taxon>Eukaryota</taxon>
        <taxon>Metazoa</taxon>
        <taxon>Chordata</taxon>
        <taxon>Craniata</taxon>
        <taxon>Vertebrata</taxon>
        <taxon>Euteleostomi</taxon>
        <taxon>Actinopterygii</taxon>
        <taxon>Neopterygii</taxon>
        <taxon>Teleostei</taxon>
        <taxon>Ostariophysi</taxon>
        <taxon>Cypriniformes</taxon>
        <taxon>Danionidae</taxon>
        <taxon>Danioninae</taxon>
        <taxon>Danio</taxon>
    </lineage>
</organism>
<dbReference type="GO" id="GO:0030225">
    <property type="term" value="P:macrophage differentiation"/>
    <property type="evidence" value="ECO:0000315"/>
    <property type="project" value="ZFIN"/>
</dbReference>
<accession>A0A0R4II44</accession>
<dbReference type="Ensembl" id="ENSDART00000161455.3">
    <property type="protein sequence ID" value="ENSDARP00000135413.2"/>
    <property type="gene ID" value="ENSDARG00000102211.3"/>
</dbReference>
<dbReference type="STRING" id="7955.ENSDARP00000135413"/>
<dbReference type="GeneID" id="100270759"/>
<dbReference type="Gene3D" id="1.20.1250.10">
    <property type="match status" value="1"/>
</dbReference>
<reference evidence="4" key="3">
    <citation type="journal article" date="2011" name="Blood">
        <title>Clonal analysis of hematopoietic progenitor cells in the zebrafish.</title>
        <authorList>
            <person name="Stachura D.L."/>
            <person name="Svoboda O."/>
            <person name="Lau R.P."/>
            <person name="Balla K.M."/>
            <person name="Zon L.I."/>
            <person name="Bartunek P."/>
            <person name="Traver D."/>
        </authorList>
    </citation>
    <scope>NUCLEOTIDE SEQUENCE</scope>
</reference>
<reference evidence="4" key="5">
    <citation type="journal article" date="2012" name="Cell Stem Cell">
        <title>Infection-responsive expansion of the hematopoietic stem and progenitor cell compartment in zebrafish is dependent upon inducible nitric oxide.</title>
        <authorList>
            <person name="Hall C.J."/>
            <person name="Flores M.V."/>
            <person name="Oehlers S.H."/>
            <person name="Sanderson L.E."/>
            <person name="Lam E.Y."/>
            <person name="Crosier K.E."/>
            <person name="Crosier P.S."/>
        </authorList>
    </citation>
    <scope>NUCLEOTIDE SEQUENCE</scope>
</reference>
<dbReference type="GO" id="GO:0060218">
    <property type="term" value="P:hematopoietic stem cell differentiation"/>
    <property type="evidence" value="ECO:0000315"/>
    <property type="project" value="ZFIN"/>
</dbReference>
<accession>A0A8M1NPY2</accession>
<dbReference type="OrthoDB" id="8841348at2759"/>
<dbReference type="PANTHER" id="PTHR10511">
    <property type="entry name" value="GRANULOCYTE COLONY-STIMULATING FACTOR"/>
    <property type="match status" value="1"/>
</dbReference>
<dbReference type="PANTHER" id="PTHR10511:SF2">
    <property type="entry name" value="GRANULOCYTE COLONY-STIMULATING FACTOR"/>
    <property type="match status" value="1"/>
</dbReference>
<dbReference type="RefSeq" id="NP_001138714.1">
    <property type="nucleotide sequence ID" value="NM_001145242.1"/>
</dbReference>
<dbReference type="GO" id="GO:0030223">
    <property type="term" value="P:neutrophil differentiation"/>
    <property type="evidence" value="ECO:0000315"/>
    <property type="project" value="ZFIN"/>
</dbReference>
<evidence type="ECO:0000313" key="4">
    <source>
        <dbReference type="RefSeq" id="NP_001138714.1"/>
    </source>
</evidence>
<protein>
    <submittedName>
        <fullName evidence="2 4">Colony-stimulating factor 3 (granulocyte) a</fullName>
    </submittedName>
    <submittedName>
        <fullName evidence="1">Granulocyte colony stimulating factor</fullName>
    </submittedName>
</protein>
<dbReference type="SMR" id="B8ZHI7"/>
<proteinExistence type="evidence at transcript level"/>
<dbReference type="InterPro" id="IPR040117">
    <property type="entry name" value="GCSF/MGF"/>
</dbReference>
<reference evidence="4" key="9">
    <citation type="journal article" date="2022" name="Sci. Adv.">
        <title>Differential proinflammatory activities of Spike proteins of SARS-CoV-2 variants of concern.</title>
        <authorList>
            <person name="Tyrkalska S.D."/>
            <person name="Martinez-Lopez A."/>
            <person name="Arroyo A.B."/>
            <person name="Martinez-Morcillo F.J."/>
            <person name="Candel S."/>
            <person name="Garcia-Moreno D."/>
            <person name="Mesa-Del-Castillo P."/>
            <person name="Cayuela M.L."/>
            <person name="Mulero V."/>
        </authorList>
    </citation>
    <scope>NUCLEOTIDE SEQUENCE</scope>
</reference>
<dbReference type="SUPFAM" id="SSF47266">
    <property type="entry name" value="4-helical cytokines"/>
    <property type="match status" value="1"/>
</dbReference>
<reference evidence="4" key="8">
    <citation type="journal article" date="2022" name="Elife">
        <title>Inflammatory response in hematopoietic stem and progenitor cells triggered by activating SHP2 mutations evokes blood defects.</title>
        <authorList>
            <person name="Solman M."/>
            <person name="Blokzijl-Franke S."/>
            <person name="Piques F."/>
            <person name="Yan C."/>
            <person name="Yang Q."/>
            <person name="Strullu M."/>
            <person name="Kamel S.M."/>
            <person name="Ak P."/>
            <person name="Bakkers J."/>
            <person name="Langenau D.M."/>
            <person name="Cave H."/>
            <person name="den Hertog J."/>
        </authorList>
    </citation>
    <scope>NUCLEOTIDE SEQUENCE</scope>
</reference>
<evidence type="ECO:0000313" key="3">
    <source>
        <dbReference type="Proteomes" id="UP000000437"/>
    </source>
</evidence>
<dbReference type="GeneTree" id="ENSGT00390000017328"/>
<name>B8ZHI7_DANRE</name>
<dbReference type="GO" id="GO:0005125">
    <property type="term" value="F:cytokine activity"/>
    <property type="evidence" value="ECO:0007669"/>
    <property type="project" value="InterPro"/>
</dbReference>
<dbReference type="CTD" id="100270759"/>
<reference evidence="2 3" key="6">
    <citation type="journal article" date="2013" name="Nature">
        <title>The zebrafish reference genome sequence and its relationship to the human genome.</title>
        <authorList>
            <consortium name="Genome Reference Consortium Zebrafish"/>
            <person name="Howe K."/>
            <person name="Clark M.D."/>
            <person name="Torroja C.F."/>
            <person name="Torrance J."/>
            <person name="Berthelot C."/>
            <person name="Muffato M."/>
            <person name="Collins J.E."/>
            <person name="Humphray S."/>
            <person name="McLaren K."/>
            <person name="Matthews L."/>
            <person name="McLaren S."/>
            <person name="Sealy I."/>
            <person name="Caccamo M."/>
            <person name="Churcher C."/>
            <person name="Scott C."/>
            <person name="Barrett J.C."/>
            <person name="Koch R."/>
            <person name="Rauch G.J."/>
            <person name="White S."/>
            <person name="Chow W."/>
            <person name="Kilian B."/>
            <person name="Quintais L.T."/>
            <person name="Guerra-Assuncao J.A."/>
            <person name="Zhou Y."/>
            <person name="Gu Y."/>
            <person name="Yen J."/>
            <person name="Vogel J.H."/>
            <person name="Eyre T."/>
            <person name="Redmond S."/>
            <person name="Banerjee R."/>
            <person name="Chi J."/>
            <person name="Fu B."/>
            <person name="Langley E."/>
            <person name="Maguire S.F."/>
            <person name="Laird G.K."/>
            <person name="Lloyd D."/>
            <person name="Kenyon E."/>
            <person name="Donaldson S."/>
            <person name="Sehra H."/>
            <person name="Almeida-King J."/>
            <person name="Loveland J."/>
            <person name="Trevanion S."/>
            <person name="Jones M."/>
            <person name="Quail M."/>
            <person name="Willey D."/>
            <person name="Hunt A."/>
            <person name="Burton J."/>
            <person name="Sims S."/>
            <person name="McLay K."/>
            <person name="Plumb B."/>
            <person name="Davis J."/>
            <person name="Clee C."/>
            <person name="Oliver K."/>
            <person name="Clark R."/>
            <person name="Riddle C."/>
            <person name="Elliot D."/>
            <person name="Eliott D."/>
            <person name="Threadgold G."/>
            <person name="Harden G."/>
            <person name="Ware D."/>
            <person name="Begum S."/>
            <person name="Mortimore B."/>
            <person name="Mortimer B."/>
            <person name="Kerry G."/>
            <person name="Heath P."/>
            <person name="Phillimore B."/>
            <person name="Tracey A."/>
            <person name="Corby N."/>
            <person name="Dunn M."/>
            <person name="Johnson C."/>
            <person name="Wood J."/>
            <person name="Clark S."/>
            <person name="Pelan S."/>
            <person name="Griffiths G."/>
            <person name="Smith M."/>
            <person name="Glithero R."/>
            <person name="Howden P."/>
            <person name="Barker N."/>
            <person name="Lloyd C."/>
            <person name="Stevens C."/>
            <person name="Harley J."/>
            <person name="Holt K."/>
            <person name="Panagiotidis G."/>
            <person name="Lovell J."/>
            <person name="Beasley H."/>
            <person name="Henderson C."/>
            <person name="Gordon D."/>
            <person name="Auger K."/>
            <person name="Wright D."/>
            <person name="Collins J."/>
            <person name="Raisen C."/>
            <person name="Dyer L."/>
            <person name="Leung K."/>
            <person name="Robertson L."/>
            <person name="Ambridge K."/>
            <person name="Leongamornlert D."/>
            <person name="McGuire S."/>
            <person name="Gilderthorp R."/>
            <person name="Griffiths C."/>
            <person name="Manthravadi D."/>
            <person name="Nichol S."/>
            <person name="Barker G."/>
            <person name="Whitehead S."/>
            <person name="Kay M."/>
            <person name="Brown J."/>
            <person name="Murnane C."/>
            <person name="Gray E."/>
            <person name="Humphries M."/>
            <person name="Sycamore N."/>
            <person name="Barker D."/>
            <person name="Saunders D."/>
            <person name="Wallis J."/>
            <person name="Babbage A."/>
            <person name="Hammond S."/>
            <person name="Mashreghi-Mohammadi M."/>
            <person name="Barr L."/>
            <person name="Martin S."/>
            <person name="Wray P."/>
            <person name="Ellington A."/>
            <person name="Matthews N."/>
            <person name="Ellwood M."/>
            <person name="Woodmansey R."/>
            <person name="Clark G."/>
            <person name="Cooper J."/>
            <person name="Cooper J."/>
            <person name="Tromans A."/>
            <person name="Grafham D."/>
            <person name="Skuce C."/>
            <person name="Pandian R."/>
            <person name="Andrews R."/>
            <person name="Harrison E."/>
            <person name="Kimberley A."/>
            <person name="Garnett J."/>
            <person name="Fosker N."/>
            <person name="Hall R."/>
            <person name="Garner P."/>
            <person name="Kelly D."/>
            <person name="Bird C."/>
            <person name="Palmer S."/>
            <person name="Gehring I."/>
            <person name="Berger A."/>
            <person name="Dooley C.M."/>
            <person name="Ersan-Urun Z."/>
            <person name="Eser C."/>
            <person name="Geiger H."/>
            <person name="Geisler M."/>
            <person name="Karotki L."/>
            <person name="Kirn A."/>
            <person name="Konantz J."/>
            <person name="Konantz M."/>
            <person name="Oberlander M."/>
            <person name="Rudolph-Geiger S."/>
            <person name="Teucke M."/>
            <person name="Lanz C."/>
            <person name="Raddatz G."/>
            <person name="Osoegawa K."/>
            <person name="Zhu B."/>
            <person name="Rapp A."/>
            <person name="Widaa S."/>
            <person name="Langford C."/>
            <person name="Yang F."/>
            <person name="Schuster S.C."/>
            <person name="Carter N.P."/>
            <person name="Harrow J."/>
            <person name="Ning Z."/>
            <person name="Herrero J."/>
            <person name="Searle S.M."/>
            <person name="Enright A."/>
            <person name="Geisler R."/>
            <person name="Plasterk R.H."/>
            <person name="Lee C."/>
            <person name="Westerfield M."/>
            <person name="de Jong P.J."/>
            <person name="Zon L.I."/>
            <person name="Postlethwait J.H."/>
            <person name="Nusslein-Volhard C."/>
            <person name="Hubbard T.J."/>
            <person name="Roest Crollius H."/>
            <person name="Rogers J."/>
            <person name="Stemple D.L."/>
        </authorList>
    </citation>
    <scope>NUCLEOTIDE SEQUENCE [LARGE SCALE GENOMIC DNA]</scope>
    <source>
        <strain evidence="2">Tuebingen</strain>
    </source>
</reference>
<gene>
    <name evidence="2 4 5" type="primary">csf3a</name>
    <name evidence="4" type="synonym">csf3</name>
    <name evidence="1 4" type="synonym">gcsf</name>
</gene>
<dbReference type="EMBL" id="FO704897">
    <property type="status" value="NOT_ANNOTATED_CDS"/>
    <property type="molecule type" value="Genomic_DNA"/>
</dbReference>
<dbReference type="AlphaFoldDB" id="B8ZHI7"/>
<dbReference type="GO" id="GO:0035162">
    <property type="term" value="P:embryonic hemopoiesis"/>
    <property type="evidence" value="ECO:0000314"/>
    <property type="project" value="ZFIN"/>
</dbReference>
<evidence type="ECO:0000313" key="2">
    <source>
        <dbReference type="Ensembl" id="ENSDARP00000135413"/>
    </source>
</evidence>
<evidence type="ECO:0000313" key="1">
    <source>
        <dbReference type="EMBL" id="CAQ64749.1"/>
    </source>
</evidence>
<sequence>MMGLCYYWSLVIVLLCFLIGVAIMNFQAQFFFTLVGIVVSAPVPQKLDIMNKDTIEQAHSLISKTLEDIPATHAAWVKSKSLAWGSSTDKLQHLKHYIPSAPVLQNITDISSLETCLDKIVRGLQLHLNLLKDLIEATTLSQTDQVTELQADIQELVLLIEELQNQSGFNPSQQTSEEQSQSFKLNLTQHLKSDFQTEAAAHLILHQLRDFSCDILQRILSIRV</sequence>
<dbReference type="InterPro" id="IPR009079">
    <property type="entry name" value="4_helix_cytokine-like_core"/>
</dbReference>
<dbReference type="KEGG" id="dre:100270759"/>
<reference evidence="1 4" key="1">
    <citation type="journal article" date="2009" name="Blood">
        <title>Zebrafish granulocyte colony-stimulating factor receptor signaling promotes myelopoiesis and myeloid cell migration.</title>
        <authorList>
            <person name="Liongue C."/>
            <person name="Hall C.J."/>
            <person name="O'Connell B.A."/>
            <person name="Crosier P."/>
            <person name="Ward A.C."/>
        </authorList>
    </citation>
    <scope>NUCLEOTIDE SEQUENCE</scope>
</reference>
<reference evidence="4" key="12">
    <citation type="journal article" date="2023" name="Proc. Natl. Acad. Sci. U.S.A.">
        <title>Atf7ip and Setdb1 interaction orchestrates the hematopoietic stem and progenitor cell state with diverse lineage differentiation.</title>
        <authorList>
            <person name="Wu J."/>
            <person name="Li J."/>
            <person name="Chen K."/>
            <person name="Liu G."/>
            <person name="Zhou Y."/>
            <person name="Chen W."/>
            <person name="Zhu X."/>
            <person name="Ni T.T."/>
            <person name="Zhang B."/>
            <person name="Jin D."/>
            <person name="Li D."/>
            <person name="Kang L."/>
            <person name="Wu Y."/>
            <person name="Zhu P."/>
            <person name="Xie P."/>
            <person name="Zhong T.P."/>
        </authorList>
    </citation>
    <scope>NUCLEOTIDE SEQUENCE</scope>
</reference>
<reference evidence="4" key="13">
    <citation type="submission" date="2025-04" db="UniProtKB">
        <authorList>
            <consortium name="RefSeq"/>
        </authorList>
    </citation>
    <scope>IDENTIFICATION</scope>
</reference>
<reference evidence="4" key="2">
    <citation type="journal article" date="2010" name="Biochem. Biophys. Res. Commun.">
        <title>Cold exposure down-regulates zebrafish hematopoiesis.</title>
        <authorList>
            <person name="Kulkeaw K."/>
            <person name="Ishitani T."/>
            <person name="Kanemaru T."/>
            <person name="Fucharoen S."/>
            <person name="Sugiyama D."/>
        </authorList>
    </citation>
    <scope>NUCLEOTIDE SEQUENCE</scope>
</reference>
<keyword evidence="3" id="KW-1185">Reference proteome</keyword>
<dbReference type="AGR" id="ZFIN:ZDB-GENE-091229-1"/>
<evidence type="ECO:0000313" key="5">
    <source>
        <dbReference type="ZFIN" id="ZDB-GENE-091229-1"/>
    </source>
</evidence>
<dbReference type="Proteomes" id="UP000000437">
    <property type="component" value="Chromosome 12"/>
</dbReference>
<dbReference type="GO" id="GO:0045639">
    <property type="term" value="P:positive regulation of myeloid cell differentiation"/>
    <property type="evidence" value="ECO:0007669"/>
    <property type="project" value="InterPro"/>
</dbReference>
<reference evidence="4" key="11">
    <citation type="journal article" date="2023" name="Gut Microbes">
        <title>Vitamin D influences gut microbiota and acetate production in zebrafish (Danio rerio) to promote intestinal immunity against invading pathogens.</title>
        <authorList>
            <person name="Liao X."/>
            <person name="Lan Y."/>
            <person name="Wang W."/>
            <person name="Zhang J."/>
            <person name="Shao R."/>
            <person name="Yin Z."/>
            <person name="Gudmundsson G.H."/>
            <person name="Bergman P."/>
            <person name="Mai K."/>
            <person name="Ai Q."/>
            <person name="Wan M."/>
        </authorList>
    </citation>
    <scope>NUCLEOTIDE SEQUENCE</scope>
</reference>